<proteinExistence type="predicted"/>
<dbReference type="EMBL" id="VEVO01000001">
    <property type="protein sequence ID" value="KAF0046635.1"/>
    <property type="molecule type" value="Genomic_DNA"/>
</dbReference>
<organism evidence="1 2">
    <name type="scientific">Scophthalmus maximus</name>
    <name type="common">Turbot</name>
    <name type="synonym">Psetta maxima</name>
    <dbReference type="NCBI Taxonomy" id="52904"/>
    <lineage>
        <taxon>Eukaryota</taxon>
        <taxon>Metazoa</taxon>
        <taxon>Chordata</taxon>
        <taxon>Craniata</taxon>
        <taxon>Vertebrata</taxon>
        <taxon>Euteleostomi</taxon>
        <taxon>Actinopterygii</taxon>
        <taxon>Neopterygii</taxon>
        <taxon>Teleostei</taxon>
        <taxon>Neoteleostei</taxon>
        <taxon>Acanthomorphata</taxon>
        <taxon>Carangaria</taxon>
        <taxon>Pleuronectiformes</taxon>
        <taxon>Pleuronectoidei</taxon>
        <taxon>Scophthalmidae</taxon>
        <taxon>Scophthalmus</taxon>
    </lineage>
</organism>
<accession>A0A6A4TMU2</accession>
<dbReference type="Proteomes" id="UP000438429">
    <property type="component" value="Unassembled WGS sequence"/>
</dbReference>
<sequence length="108" mass="12329">MKSFCCRNNSARQARQYRAVTMSLLPTGLKSRFNHNTVPKYITVSTLSFRKVCRYFGSNIQEDEAPKLGFSLPEPIRITENSAVMDELKNPPQTMCLVSGLIYELHLE</sequence>
<evidence type="ECO:0000313" key="2">
    <source>
        <dbReference type="Proteomes" id="UP000438429"/>
    </source>
</evidence>
<name>A0A6A4TMU2_SCOMX</name>
<comment type="caution">
    <text evidence="1">The sequence shown here is derived from an EMBL/GenBank/DDBJ whole genome shotgun (WGS) entry which is preliminary data.</text>
</comment>
<dbReference type="AlphaFoldDB" id="A0A6A4TMU2"/>
<reference evidence="1 2" key="1">
    <citation type="submission" date="2019-06" db="EMBL/GenBank/DDBJ databases">
        <title>Draft genomes of female and male turbot (Scophthalmus maximus).</title>
        <authorList>
            <person name="Xu H."/>
            <person name="Xu X.-W."/>
            <person name="Shao C."/>
            <person name="Chen S."/>
        </authorList>
    </citation>
    <scope>NUCLEOTIDE SEQUENCE [LARGE SCALE GENOMIC DNA]</scope>
    <source>
        <strain evidence="1">Ysfricsl-2016a</strain>
        <tissue evidence="1">Blood</tissue>
    </source>
</reference>
<evidence type="ECO:0000313" key="1">
    <source>
        <dbReference type="EMBL" id="KAF0046635.1"/>
    </source>
</evidence>
<protein>
    <submittedName>
        <fullName evidence="1">Uncharacterized protein</fullName>
    </submittedName>
</protein>
<gene>
    <name evidence="1" type="ORF">F2P81_000268</name>
</gene>